<dbReference type="AlphaFoldDB" id="A0A0Q9Y2P5"/>
<feature type="transmembrane region" description="Helical" evidence="1">
    <location>
        <begin position="6"/>
        <end position="29"/>
    </location>
</feature>
<dbReference type="EMBL" id="LGPB01000107">
    <property type="protein sequence ID" value="KRG11914.1"/>
    <property type="molecule type" value="Genomic_DNA"/>
</dbReference>
<keyword evidence="1" id="KW-1133">Transmembrane helix</keyword>
<keyword evidence="1" id="KW-0472">Membrane</keyword>
<dbReference type="PATRIC" id="fig|217031.4.peg.4573"/>
<name>A0A0Q9Y2P5_9BACI</name>
<gene>
    <name evidence="2" type="ORF">ACA29_13645</name>
</gene>
<keyword evidence="1" id="KW-0812">Transmembrane</keyword>
<evidence type="ECO:0000313" key="2">
    <source>
        <dbReference type="EMBL" id="KRG11914.1"/>
    </source>
</evidence>
<accession>A0A0Q9Y2P5</accession>
<sequence>MDTFIHRFLLSILLVTLLIVTIVLLKRVLNKHLSVKAHYQIWFFLLVFSVHSPDKLLFFHGVFSLLFFHGVFSN</sequence>
<protein>
    <submittedName>
        <fullName evidence="2">Uncharacterized protein</fullName>
    </submittedName>
</protein>
<feature type="transmembrane region" description="Helical" evidence="1">
    <location>
        <begin position="41"/>
        <end position="68"/>
    </location>
</feature>
<organism evidence="2 3">
    <name type="scientific">Lederbergia galactosidilytica</name>
    <dbReference type="NCBI Taxonomy" id="217031"/>
    <lineage>
        <taxon>Bacteria</taxon>
        <taxon>Bacillati</taxon>
        <taxon>Bacillota</taxon>
        <taxon>Bacilli</taxon>
        <taxon>Bacillales</taxon>
        <taxon>Bacillaceae</taxon>
        <taxon>Lederbergia</taxon>
    </lineage>
</organism>
<proteinExistence type="predicted"/>
<evidence type="ECO:0000313" key="3">
    <source>
        <dbReference type="Proteomes" id="UP000053881"/>
    </source>
</evidence>
<evidence type="ECO:0000256" key="1">
    <source>
        <dbReference type="SAM" id="Phobius"/>
    </source>
</evidence>
<comment type="caution">
    <text evidence="2">The sequence shown here is derived from an EMBL/GenBank/DDBJ whole genome shotgun (WGS) entry which is preliminary data.</text>
</comment>
<reference evidence="2 3" key="1">
    <citation type="submission" date="2015-06" db="EMBL/GenBank/DDBJ databases">
        <title>Genome sequencing project of Bacillus galactosidilyticus PL133.</title>
        <authorList>
            <person name="Gaiero J."/>
            <person name="Nicol R."/>
            <person name="Habash M."/>
        </authorList>
    </citation>
    <scope>NUCLEOTIDE SEQUENCE [LARGE SCALE GENOMIC DNA]</scope>
    <source>
        <strain evidence="2 3">PL133</strain>
    </source>
</reference>
<dbReference type="Proteomes" id="UP000053881">
    <property type="component" value="Unassembled WGS sequence"/>
</dbReference>